<dbReference type="Pfam" id="PF01453">
    <property type="entry name" value="B_lectin"/>
    <property type="match status" value="1"/>
</dbReference>
<dbReference type="GO" id="GO:0004674">
    <property type="term" value="F:protein serine/threonine kinase activity"/>
    <property type="evidence" value="ECO:0007669"/>
    <property type="project" value="UniProtKB-KW"/>
</dbReference>
<dbReference type="SUPFAM" id="SSF56112">
    <property type="entry name" value="Protein kinase-like (PK-like)"/>
    <property type="match status" value="1"/>
</dbReference>
<keyword evidence="9 19" id="KW-0547">Nucleotide-binding</keyword>
<dbReference type="PROSITE" id="PS50927">
    <property type="entry name" value="BULB_LECTIN"/>
    <property type="match status" value="1"/>
</dbReference>
<dbReference type="EMBL" id="KI394330">
    <property type="protein sequence ID" value="ERN03731.1"/>
    <property type="molecule type" value="Genomic_DNA"/>
</dbReference>
<dbReference type="Proteomes" id="UP000017836">
    <property type="component" value="Unassembled WGS sequence"/>
</dbReference>
<dbReference type="SMART" id="SM00108">
    <property type="entry name" value="B_lectin"/>
    <property type="match status" value="1"/>
</dbReference>
<keyword evidence="12 21" id="KW-1133">Transmembrane helix</keyword>
<dbReference type="Gramene" id="ERN03731">
    <property type="protein sequence ID" value="ERN03731"/>
    <property type="gene ID" value="AMTR_s00078p00034300"/>
</dbReference>
<keyword evidence="5 19" id="KW-0808">Transferase</keyword>
<sequence>MAKRIMAFVNWVGGLYMVLIISSRTSLCATPNSGRIEPGFRGSQMNWIDNQGSFLFSKGQSFVCGFRNIGDVTLFTLSVWHVRSLRVVWTANRDSPVRNSDDFVFSEDGNTYLESNGSPIWSTNTSEKGGSSLELQDSGNLVLLTNDSRILWQSFANPTDTLLSGQNFTQGMELVSNSSSSNISSGNYHLRIDSGDMMLLIDFNPPQLYWSMQKDTRQTIAQLSGDIYSATLTSNSWMTYNKRGTLLGQVIFSGASDPNATWAAVLGPDGSISFYNLQSGGSMAESTTIPASVCQKPEICGPYYVCQEDSSCRCPPILSSATSCASSVVSSPCRSNGSVRLAEIGDGLSYFANDFISPLEKQSLSSCQGACQNNCSCIALFYDNSSRRCLLYSQLGSLQQVSGPSNGYAAYIKVSNIGDNGSSNPEDGGQKHLPIIAIIIIAVMTIVVIMGLIFLVYRYHRKRRSTESLRESSEDDTFLEGLSGMPVRYSYRELQLATNNFTNKLGQGGFGSVYQGVLPDGTRIAVKQLEGIGQGKKEFRAEVSIIGGIHHVHLVRLRGFCAEGTHRLLAYEYMAKGSLDKWIFRKDEGCFLLDWDTRYNIALATAKGLAYLHEDCNVKIVHCDIKPENVLLDDNFVAKVSDFGLAKLMTREQSHVFTTLRGTRGYLAPEWITNYAISEKSDVYSFGMVLLEIIGGRKNFDPVESSEKAHFPSYAFKKMEEGKLKDIIDENLHCDEKDERVEIAIRIALWCIQEDMSLRPPMTKVAQMLEGIMEVPQPPTSSQFGFRVYSNFLKPISEGGTSSDPSDCNSDAFLSAVRLSGPR</sequence>
<dbReference type="GO" id="GO:0004672">
    <property type="term" value="F:protein kinase activity"/>
    <property type="evidence" value="ECO:0000318"/>
    <property type="project" value="GO_Central"/>
</dbReference>
<feature type="signal peptide" evidence="22">
    <location>
        <begin position="1"/>
        <end position="28"/>
    </location>
</feature>
<evidence type="ECO:0000256" key="16">
    <source>
        <dbReference type="ARBA" id="ARBA00023180"/>
    </source>
</evidence>
<keyword evidence="7 22" id="KW-0732">Signal</keyword>
<evidence type="ECO:0000256" key="18">
    <source>
        <dbReference type="ARBA" id="ARBA00048679"/>
    </source>
</evidence>
<dbReference type="PROSITE" id="PS50011">
    <property type="entry name" value="PROTEIN_KINASE_DOM"/>
    <property type="match status" value="1"/>
</dbReference>
<evidence type="ECO:0000256" key="8">
    <source>
        <dbReference type="ARBA" id="ARBA00022734"/>
    </source>
</evidence>
<dbReference type="InterPro" id="IPR000719">
    <property type="entry name" value="Prot_kinase_dom"/>
</dbReference>
<reference evidence="27" key="1">
    <citation type="journal article" date="2013" name="Science">
        <title>The Amborella genome and the evolution of flowering plants.</title>
        <authorList>
            <consortium name="Amborella Genome Project"/>
        </authorList>
    </citation>
    <scope>NUCLEOTIDE SEQUENCE [LARGE SCALE GENOMIC DNA]</scope>
</reference>
<proteinExistence type="inferred from homology"/>
<dbReference type="HOGENOM" id="CLU_000288_116_2_1"/>
<feature type="domain" description="Protein kinase" evidence="23">
    <location>
        <begin position="499"/>
        <end position="773"/>
    </location>
</feature>
<dbReference type="AlphaFoldDB" id="W1P824"/>
<keyword evidence="10 19" id="KW-0418">Kinase</keyword>
<name>W1P824_AMBTC</name>
<evidence type="ECO:0000256" key="9">
    <source>
        <dbReference type="ARBA" id="ARBA00022741"/>
    </source>
</evidence>
<dbReference type="Gene3D" id="3.30.200.20">
    <property type="entry name" value="Phosphorylase Kinase, domain 1"/>
    <property type="match status" value="1"/>
</dbReference>
<dbReference type="Gene3D" id="3.50.4.10">
    <property type="entry name" value="Hepatocyte Growth Factor"/>
    <property type="match status" value="1"/>
</dbReference>
<dbReference type="Gene3D" id="1.10.510.10">
    <property type="entry name" value="Transferase(Phosphotransferase) domain 1"/>
    <property type="match status" value="1"/>
</dbReference>
<evidence type="ECO:0000256" key="17">
    <source>
        <dbReference type="ARBA" id="ARBA00047899"/>
    </source>
</evidence>
<dbReference type="PROSITE" id="PS00107">
    <property type="entry name" value="PROTEIN_KINASE_ATP"/>
    <property type="match status" value="1"/>
</dbReference>
<evidence type="ECO:0000256" key="13">
    <source>
        <dbReference type="ARBA" id="ARBA00023136"/>
    </source>
</evidence>
<protein>
    <recommendedName>
        <fullName evidence="19">Receptor-like serine/threonine-protein kinase</fullName>
        <ecNumber evidence="19">2.7.11.1</ecNumber>
    </recommendedName>
</protein>
<keyword evidence="6 21" id="KW-0812">Transmembrane</keyword>
<keyword evidence="3" id="KW-0245">EGF-like domain</keyword>
<keyword evidence="14" id="KW-1015">Disulfide bond</keyword>
<dbReference type="Pfam" id="PF00024">
    <property type="entry name" value="PAN_1"/>
    <property type="match status" value="1"/>
</dbReference>
<dbReference type="Gene3D" id="2.90.10.10">
    <property type="entry name" value="Bulb-type lectin domain"/>
    <property type="match status" value="1"/>
</dbReference>
<keyword evidence="2 19" id="KW-0723">Serine/threonine-protein kinase</keyword>
<dbReference type="EC" id="2.7.11.1" evidence="19"/>
<comment type="similarity">
    <text evidence="19">Belongs to the protein kinase superfamily. Ser/Thr protein kinase family.</text>
</comment>
<evidence type="ECO:0000256" key="6">
    <source>
        <dbReference type="ARBA" id="ARBA00022692"/>
    </source>
</evidence>
<organism evidence="26 27">
    <name type="scientific">Amborella trichopoda</name>
    <dbReference type="NCBI Taxonomy" id="13333"/>
    <lineage>
        <taxon>Eukaryota</taxon>
        <taxon>Viridiplantae</taxon>
        <taxon>Streptophyta</taxon>
        <taxon>Embryophyta</taxon>
        <taxon>Tracheophyta</taxon>
        <taxon>Spermatophyta</taxon>
        <taxon>Magnoliopsida</taxon>
        <taxon>Amborellales</taxon>
        <taxon>Amborellaceae</taxon>
        <taxon>Amborella</taxon>
    </lineage>
</organism>
<dbReference type="PANTHER" id="PTHR47976">
    <property type="entry name" value="G-TYPE LECTIN S-RECEPTOR-LIKE SERINE/THREONINE-PROTEIN KINASE SD2-5"/>
    <property type="match status" value="1"/>
</dbReference>
<dbReference type="GO" id="GO:0005524">
    <property type="term" value="F:ATP binding"/>
    <property type="evidence" value="ECO:0007669"/>
    <property type="project" value="UniProtKB-UniRule"/>
</dbReference>
<keyword evidence="11 19" id="KW-0067">ATP-binding</keyword>
<dbReference type="CDD" id="cd01098">
    <property type="entry name" value="PAN_AP_plant"/>
    <property type="match status" value="1"/>
</dbReference>
<dbReference type="PROSITE" id="PS00108">
    <property type="entry name" value="PROTEIN_KINASE_ST"/>
    <property type="match status" value="1"/>
</dbReference>
<evidence type="ECO:0000256" key="1">
    <source>
        <dbReference type="ARBA" id="ARBA00004479"/>
    </source>
</evidence>
<keyword evidence="4" id="KW-0597">Phosphoprotein</keyword>
<dbReference type="OMA" id="YIGFWIY"/>
<dbReference type="InterPro" id="IPR008271">
    <property type="entry name" value="Ser/Thr_kinase_AS"/>
</dbReference>
<comment type="catalytic activity">
    <reaction evidence="17 19">
        <text>L-threonyl-[protein] + ATP = O-phospho-L-threonyl-[protein] + ADP + H(+)</text>
        <dbReference type="Rhea" id="RHEA:46608"/>
        <dbReference type="Rhea" id="RHEA-COMP:11060"/>
        <dbReference type="Rhea" id="RHEA-COMP:11605"/>
        <dbReference type="ChEBI" id="CHEBI:15378"/>
        <dbReference type="ChEBI" id="CHEBI:30013"/>
        <dbReference type="ChEBI" id="CHEBI:30616"/>
        <dbReference type="ChEBI" id="CHEBI:61977"/>
        <dbReference type="ChEBI" id="CHEBI:456216"/>
        <dbReference type="EC" id="2.7.11.1"/>
    </reaction>
</comment>
<evidence type="ECO:0000256" key="19">
    <source>
        <dbReference type="PIRNR" id="PIRNR000641"/>
    </source>
</evidence>
<dbReference type="PROSITE" id="PS50948">
    <property type="entry name" value="PAN"/>
    <property type="match status" value="1"/>
</dbReference>
<keyword evidence="8" id="KW-0430">Lectin</keyword>
<dbReference type="InterPro" id="IPR001480">
    <property type="entry name" value="Bulb-type_lectin_dom"/>
</dbReference>
<dbReference type="PANTHER" id="PTHR47976:SF115">
    <property type="entry name" value="RECEPTOR-LIKE SERINE_THREONINE-PROTEIN KINASE"/>
    <property type="match status" value="1"/>
</dbReference>
<dbReference type="CDD" id="cd00028">
    <property type="entry name" value="B_lectin"/>
    <property type="match status" value="1"/>
</dbReference>
<dbReference type="InterPro" id="IPR003609">
    <property type="entry name" value="Pan_app"/>
</dbReference>
<dbReference type="InterPro" id="IPR024171">
    <property type="entry name" value="SRK-like_kinase"/>
</dbReference>
<evidence type="ECO:0000259" key="23">
    <source>
        <dbReference type="PROSITE" id="PS50011"/>
    </source>
</evidence>
<dbReference type="eggNOG" id="ENOG502QUXB">
    <property type="taxonomic scope" value="Eukaryota"/>
</dbReference>
<keyword evidence="27" id="KW-1185">Reference proteome</keyword>
<comment type="catalytic activity">
    <reaction evidence="18 19">
        <text>L-seryl-[protein] + ATP = O-phospho-L-seryl-[protein] + ADP + H(+)</text>
        <dbReference type="Rhea" id="RHEA:17989"/>
        <dbReference type="Rhea" id="RHEA-COMP:9863"/>
        <dbReference type="Rhea" id="RHEA-COMP:11604"/>
        <dbReference type="ChEBI" id="CHEBI:15378"/>
        <dbReference type="ChEBI" id="CHEBI:29999"/>
        <dbReference type="ChEBI" id="CHEBI:30616"/>
        <dbReference type="ChEBI" id="CHEBI:83421"/>
        <dbReference type="ChEBI" id="CHEBI:456216"/>
        <dbReference type="EC" id="2.7.11.1"/>
    </reaction>
</comment>
<dbReference type="GO" id="GO:0030246">
    <property type="term" value="F:carbohydrate binding"/>
    <property type="evidence" value="ECO:0007669"/>
    <property type="project" value="UniProtKB-KW"/>
</dbReference>
<comment type="subcellular location">
    <subcellularLocation>
        <location evidence="1">Membrane</location>
        <topology evidence="1">Single-pass type I membrane protein</topology>
    </subcellularLocation>
</comment>
<dbReference type="Pfam" id="PF00069">
    <property type="entry name" value="Pkinase"/>
    <property type="match status" value="1"/>
</dbReference>
<evidence type="ECO:0000256" key="10">
    <source>
        <dbReference type="ARBA" id="ARBA00022777"/>
    </source>
</evidence>
<evidence type="ECO:0000313" key="27">
    <source>
        <dbReference type="Proteomes" id="UP000017836"/>
    </source>
</evidence>
<dbReference type="GO" id="GO:0016020">
    <property type="term" value="C:membrane"/>
    <property type="evidence" value="ECO:0007669"/>
    <property type="project" value="UniProtKB-SubCell"/>
</dbReference>
<dbReference type="SMART" id="SM00220">
    <property type="entry name" value="S_TKc"/>
    <property type="match status" value="1"/>
</dbReference>
<dbReference type="GO" id="GO:0106310">
    <property type="term" value="F:protein serine kinase activity"/>
    <property type="evidence" value="ECO:0007669"/>
    <property type="project" value="RHEA"/>
</dbReference>
<evidence type="ECO:0000256" key="22">
    <source>
        <dbReference type="SAM" id="SignalP"/>
    </source>
</evidence>
<evidence type="ECO:0000313" key="26">
    <source>
        <dbReference type="EMBL" id="ERN03731.1"/>
    </source>
</evidence>
<evidence type="ECO:0000256" key="4">
    <source>
        <dbReference type="ARBA" id="ARBA00022553"/>
    </source>
</evidence>
<evidence type="ECO:0000256" key="2">
    <source>
        <dbReference type="ARBA" id="ARBA00022527"/>
    </source>
</evidence>
<evidence type="ECO:0000256" key="7">
    <source>
        <dbReference type="ARBA" id="ARBA00022729"/>
    </source>
</evidence>
<dbReference type="FunFam" id="1.10.510.10:FF:000248">
    <property type="entry name" value="S-receptor-like kinase 5"/>
    <property type="match status" value="1"/>
</dbReference>
<dbReference type="InterPro" id="IPR017441">
    <property type="entry name" value="Protein_kinase_ATP_BS"/>
</dbReference>
<dbReference type="PIRSF" id="PIRSF000641">
    <property type="entry name" value="SRK"/>
    <property type="match status" value="1"/>
</dbReference>
<keyword evidence="16" id="KW-0325">Glycoprotein</keyword>
<accession>W1P824</accession>
<evidence type="ECO:0000256" key="12">
    <source>
        <dbReference type="ARBA" id="ARBA00022989"/>
    </source>
</evidence>
<feature type="domain" description="Apple" evidence="25">
    <location>
        <begin position="333"/>
        <end position="415"/>
    </location>
</feature>
<evidence type="ECO:0000256" key="3">
    <source>
        <dbReference type="ARBA" id="ARBA00022536"/>
    </source>
</evidence>
<evidence type="ECO:0000256" key="11">
    <source>
        <dbReference type="ARBA" id="ARBA00022840"/>
    </source>
</evidence>
<gene>
    <name evidence="26" type="ORF">AMTR_s00078p00034300</name>
</gene>
<feature type="transmembrane region" description="Helical" evidence="21">
    <location>
        <begin position="433"/>
        <end position="457"/>
    </location>
</feature>
<feature type="domain" description="Bulb-type lectin" evidence="24">
    <location>
        <begin position="40"/>
        <end position="156"/>
    </location>
</feature>
<evidence type="ECO:0000256" key="15">
    <source>
        <dbReference type="ARBA" id="ARBA00023170"/>
    </source>
</evidence>
<dbReference type="CDD" id="cd14066">
    <property type="entry name" value="STKc_IRAK"/>
    <property type="match status" value="1"/>
</dbReference>
<feature type="binding site" evidence="20">
    <location>
        <position position="527"/>
    </location>
    <ligand>
        <name>ATP</name>
        <dbReference type="ChEBI" id="CHEBI:30616"/>
    </ligand>
</feature>
<dbReference type="SUPFAM" id="SSF51110">
    <property type="entry name" value="alpha-D-mannose-specific plant lectins"/>
    <property type="match status" value="1"/>
</dbReference>
<dbReference type="InterPro" id="IPR036426">
    <property type="entry name" value="Bulb-type_lectin_dom_sf"/>
</dbReference>
<dbReference type="InterPro" id="IPR051343">
    <property type="entry name" value="G-type_lectin_kinases/EP1-like"/>
</dbReference>
<evidence type="ECO:0000259" key="25">
    <source>
        <dbReference type="PROSITE" id="PS50948"/>
    </source>
</evidence>
<dbReference type="FunFam" id="3.30.200.20:FF:000178">
    <property type="entry name" value="serine/threonine-protein kinase PBS1-like"/>
    <property type="match status" value="1"/>
</dbReference>
<evidence type="ECO:0000256" key="20">
    <source>
        <dbReference type="PROSITE-ProRule" id="PRU10141"/>
    </source>
</evidence>
<evidence type="ECO:0000256" key="5">
    <source>
        <dbReference type="ARBA" id="ARBA00022679"/>
    </source>
</evidence>
<evidence type="ECO:0000256" key="14">
    <source>
        <dbReference type="ARBA" id="ARBA00023157"/>
    </source>
</evidence>
<evidence type="ECO:0000256" key="21">
    <source>
        <dbReference type="SAM" id="Phobius"/>
    </source>
</evidence>
<keyword evidence="15" id="KW-0675">Receptor</keyword>
<keyword evidence="13 21" id="KW-0472">Membrane</keyword>
<evidence type="ECO:0000259" key="24">
    <source>
        <dbReference type="PROSITE" id="PS50927"/>
    </source>
</evidence>
<feature type="chain" id="PRO_5004807173" description="Receptor-like serine/threonine-protein kinase" evidence="22">
    <location>
        <begin position="29"/>
        <end position="823"/>
    </location>
</feature>
<dbReference type="InterPro" id="IPR011009">
    <property type="entry name" value="Kinase-like_dom_sf"/>
</dbReference>
<dbReference type="OrthoDB" id="1668230at2759"/>